<gene>
    <name evidence="1" type="ORF">K441DRAFT_329669</name>
</gene>
<organism evidence="1 2">
    <name type="scientific">Cenococcum geophilum 1.58</name>
    <dbReference type="NCBI Taxonomy" id="794803"/>
    <lineage>
        <taxon>Eukaryota</taxon>
        <taxon>Fungi</taxon>
        <taxon>Dikarya</taxon>
        <taxon>Ascomycota</taxon>
        <taxon>Pezizomycotina</taxon>
        <taxon>Dothideomycetes</taxon>
        <taxon>Pleosporomycetidae</taxon>
        <taxon>Gloniales</taxon>
        <taxon>Gloniaceae</taxon>
        <taxon>Cenococcum</taxon>
    </lineage>
</organism>
<proteinExistence type="predicted"/>
<dbReference type="EMBL" id="KV748249">
    <property type="protein sequence ID" value="OCK88116.1"/>
    <property type="molecule type" value="Genomic_DNA"/>
</dbReference>
<name>A0ACC8EP56_9PEZI</name>
<dbReference type="Proteomes" id="UP000250078">
    <property type="component" value="Unassembled WGS sequence"/>
</dbReference>
<evidence type="ECO:0000313" key="2">
    <source>
        <dbReference type="Proteomes" id="UP000250078"/>
    </source>
</evidence>
<evidence type="ECO:0000313" key="1">
    <source>
        <dbReference type="EMBL" id="OCK88116.1"/>
    </source>
</evidence>
<sequence>MDSQPLECPICKKRFTQKSSLVRHSKRCTTTPTPNLRQKSCRRCTNSKTRCDLQRPSCSRCLQREALCEYAISEESAVLAESSDSHDPNFIRGPGSTNERTVDHSREKSGLSIQTGAPNRIEYGDSSAQLQRASSSHYHMDVDVLLTPEAPSSDLTNLPLLARDPLNGFSLAFSSSSEEALNSISGTLSFVDTTHTTSVASPEMTVGDDWILPLLPPADTTPPLVKHSMEVLLRVLRTWPRILAKEFELPPMIHTSQISRGIIPQPLANCFALCKMWAGQYDGASEIVKDTVLKEMKFLFDRYRILDDTNLLAALQALVMYTIILLFPSGNQTSVSSVDQSIFANLQKVVYHIAGTGLMLEEEKDHVRPTWDAWIHVTTKRRAVFSLYLLHWSYSVCNCLPSFDCSELGFMPAPAPKVLWQASSKEQWETMYNRWLAQWNGNEYMMREFGAIEPGPAVNPRAELWLEDADELGILFFSIVNATEREHHFMVSDNLSIQA</sequence>
<protein>
    <submittedName>
        <fullName evidence="1">Uncharacterized protein</fullName>
    </submittedName>
</protein>
<keyword evidence="2" id="KW-1185">Reference proteome</keyword>
<reference evidence="1 2" key="1">
    <citation type="journal article" date="2016" name="Nat. Commun.">
        <title>Ectomycorrhizal ecology is imprinted in the genome of the dominant symbiotic fungus Cenococcum geophilum.</title>
        <authorList>
            <consortium name="DOE Joint Genome Institute"/>
            <person name="Peter M."/>
            <person name="Kohler A."/>
            <person name="Ohm R.A."/>
            <person name="Kuo A."/>
            <person name="Krutzmann J."/>
            <person name="Morin E."/>
            <person name="Arend M."/>
            <person name="Barry K.W."/>
            <person name="Binder M."/>
            <person name="Choi C."/>
            <person name="Clum A."/>
            <person name="Copeland A."/>
            <person name="Grisel N."/>
            <person name="Haridas S."/>
            <person name="Kipfer T."/>
            <person name="LaButti K."/>
            <person name="Lindquist E."/>
            <person name="Lipzen A."/>
            <person name="Maire R."/>
            <person name="Meier B."/>
            <person name="Mihaltcheva S."/>
            <person name="Molinier V."/>
            <person name="Murat C."/>
            <person name="Poggeler S."/>
            <person name="Quandt C.A."/>
            <person name="Sperisen C."/>
            <person name="Tritt A."/>
            <person name="Tisserant E."/>
            <person name="Crous P.W."/>
            <person name="Henrissat B."/>
            <person name="Nehls U."/>
            <person name="Egli S."/>
            <person name="Spatafora J.W."/>
            <person name="Grigoriev I.V."/>
            <person name="Martin F.M."/>
        </authorList>
    </citation>
    <scope>NUCLEOTIDE SEQUENCE [LARGE SCALE GENOMIC DNA]</scope>
    <source>
        <strain evidence="1 2">1.58</strain>
    </source>
</reference>
<accession>A0ACC8EP56</accession>